<reference evidence="1 2" key="1">
    <citation type="submission" date="2019-03" db="EMBL/GenBank/DDBJ databases">
        <title>Genomic Encyclopedia of Type Strains, Phase IV (KMG-IV): sequencing the most valuable type-strain genomes for metagenomic binning, comparative biology and taxonomic classification.</title>
        <authorList>
            <person name="Goeker M."/>
        </authorList>
    </citation>
    <scope>NUCLEOTIDE SEQUENCE [LARGE SCALE GENOMIC DNA]</scope>
    <source>
        <strain evidence="1 2">DSM 100013</strain>
    </source>
</reference>
<name>A0A4R2TP87_9FIRM</name>
<dbReference type="EMBL" id="SLYC01000011">
    <property type="protein sequence ID" value="TCQ03105.1"/>
    <property type="molecule type" value="Genomic_DNA"/>
</dbReference>
<protein>
    <submittedName>
        <fullName evidence="1">Uncharacterized protein</fullName>
    </submittedName>
</protein>
<evidence type="ECO:0000313" key="1">
    <source>
        <dbReference type="EMBL" id="TCQ03105.1"/>
    </source>
</evidence>
<dbReference type="Proteomes" id="UP000295504">
    <property type="component" value="Unassembled WGS sequence"/>
</dbReference>
<dbReference type="RefSeq" id="WP_132848170.1">
    <property type="nucleotide sequence ID" value="NZ_CP058648.1"/>
</dbReference>
<comment type="caution">
    <text evidence="1">The sequence shown here is derived from an EMBL/GenBank/DDBJ whole genome shotgun (WGS) entry which is preliminary data.</text>
</comment>
<keyword evidence="2" id="KW-1185">Reference proteome</keyword>
<evidence type="ECO:0000313" key="2">
    <source>
        <dbReference type="Proteomes" id="UP000295504"/>
    </source>
</evidence>
<accession>A0A4R2TP87</accession>
<dbReference type="AlphaFoldDB" id="A0A4R2TP87"/>
<organism evidence="1 2">
    <name type="scientific">Serpentinicella alkaliphila</name>
    <dbReference type="NCBI Taxonomy" id="1734049"/>
    <lineage>
        <taxon>Bacteria</taxon>
        <taxon>Bacillati</taxon>
        <taxon>Bacillota</taxon>
        <taxon>Clostridia</taxon>
        <taxon>Peptostreptococcales</taxon>
        <taxon>Natronincolaceae</taxon>
        <taxon>Serpentinicella</taxon>
    </lineage>
</organism>
<gene>
    <name evidence="1" type="ORF">EDD79_101169</name>
</gene>
<sequence length="169" mass="19926">MVTALPIYELINTKVVKGQYDNKNKERIGSRKHTDFSSIMGSVYKKESVPNEEYTPKIAYERANLMNSLKQSIVLNNDYEEFKHNLKLCKYKYDKNKSVFVQKHVFSSLDIETILDKIDQINNVNKDLEPKQLKLERQLFSWPKQALRYNNYKKGNYERYGSNLDVMVG</sequence>
<proteinExistence type="predicted"/>